<evidence type="ECO:0000313" key="1">
    <source>
        <dbReference type="EMBL" id="KKQ46741.1"/>
    </source>
</evidence>
<dbReference type="EMBL" id="LBTW01000069">
    <property type="protein sequence ID" value="KKQ46741.1"/>
    <property type="molecule type" value="Genomic_DNA"/>
</dbReference>
<name>A0A0G0L246_9BACT</name>
<sequence length="256" mass="29094">MKKIIFGLVLTFILVLAVPVAAGIRNFVKLEPAENVYDEFIYDLGYSKGSAFVDYEPVMDNFKAVISANRLKPNFTYQVKFIATPTCADSENGDDWTNETIGYAGRWYCPECEGTTLLQNRTDEQYEANKLLPEDEQECIHGYLVFDYFTADETGETETDVVSDTSYHVLYCTLPYTLDTSVEPYCDYELKCDDDTPLFLCDADGVFGQIERSTFSQLTEGEYKGLKIALTEESFHQDCGTWSTVLWGNVEFTIDR</sequence>
<proteinExistence type="predicted"/>
<protein>
    <submittedName>
        <fullName evidence="1">Uncharacterized protein</fullName>
    </submittedName>
</protein>
<accession>A0A0G0L246</accession>
<dbReference type="Proteomes" id="UP000034366">
    <property type="component" value="Unassembled WGS sequence"/>
</dbReference>
<gene>
    <name evidence="1" type="ORF">US67_C0069G0006</name>
</gene>
<dbReference type="AlphaFoldDB" id="A0A0G0L246"/>
<evidence type="ECO:0000313" key="2">
    <source>
        <dbReference type="Proteomes" id="UP000034366"/>
    </source>
</evidence>
<comment type="caution">
    <text evidence="1">The sequence shown here is derived from an EMBL/GenBank/DDBJ whole genome shotgun (WGS) entry which is preliminary data.</text>
</comment>
<reference evidence="1 2" key="1">
    <citation type="journal article" date="2015" name="Nature">
        <title>rRNA introns, odd ribosomes, and small enigmatic genomes across a large radiation of phyla.</title>
        <authorList>
            <person name="Brown C.T."/>
            <person name="Hug L.A."/>
            <person name="Thomas B.C."/>
            <person name="Sharon I."/>
            <person name="Castelle C.J."/>
            <person name="Singh A."/>
            <person name="Wilkins M.J."/>
            <person name="Williams K.H."/>
            <person name="Banfield J.F."/>
        </authorList>
    </citation>
    <scope>NUCLEOTIDE SEQUENCE [LARGE SCALE GENOMIC DNA]</scope>
</reference>
<organism evidence="1 2">
    <name type="scientific">Candidatus Woesebacteria bacterium GW2011_GWD1_38_10</name>
    <dbReference type="NCBI Taxonomy" id="1618592"/>
    <lineage>
        <taxon>Bacteria</taxon>
        <taxon>Candidatus Woeseibacteriota</taxon>
    </lineage>
</organism>